<feature type="domain" description="Helicase ATP-binding" evidence="1">
    <location>
        <begin position="16"/>
        <end position="168"/>
    </location>
</feature>
<organism evidence="3">
    <name type="scientific">Virus NIOZ-UU157</name>
    <dbReference type="NCBI Taxonomy" id="2763269"/>
    <lineage>
        <taxon>Viruses</taxon>
    </lineage>
</organism>
<dbReference type="SMART" id="SM00487">
    <property type="entry name" value="DEXDc"/>
    <property type="match status" value="1"/>
</dbReference>
<dbReference type="InterPro" id="IPR006935">
    <property type="entry name" value="Helicase/UvrB_N"/>
</dbReference>
<dbReference type="PROSITE" id="PS51194">
    <property type="entry name" value="HELICASE_CTER"/>
    <property type="match status" value="1"/>
</dbReference>
<dbReference type="SMART" id="SM00490">
    <property type="entry name" value="HELICc"/>
    <property type="match status" value="1"/>
</dbReference>
<evidence type="ECO:0000313" key="3">
    <source>
        <dbReference type="EMBL" id="QPI16363.1"/>
    </source>
</evidence>
<evidence type="ECO:0008006" key="4">
    <source>
        <dbReference type="Google" id="ProtNLM"/>
    </source>
</evidence>
<proteinExistence type="predicted"/>
<dbReference type="SMART" id="SM00382">
    <property type="entry name" value="AAA"/>
    <property type="match status" value="1"/>
</dbReference>
<dbReference type="PANTHER" id="PTHR47396:SF1">
    <property type="entry name" value="ATP-DEPENDENT HELICASE IRC3-RELATED"/>
    <property type="match status" value="1"/>
</dbReference>
<dbReference type="SUPFAM" id="SSF52540">
    <property type="entry name" value="P-loop containing nucleoside triphosphate hydrolases"/>
    <property type="match status" value="2"/>
</dbReference>
<dbReference type="Gene3D" id="3.40.50.300">
    <property type="entry name" value="P-loop containing nucleotide triphosphate hydrolases"/>
    <property type="match status" value="2"/>
</dbReference>
<evidence type="ECO:0000259" key="1">
    <source>
        <dbReference type="PROSITE" id="PS51192"/>
    </source>
</evidence>
<protein>
    <recommendedName>
        <fullName evidence="4">Helicase</fullName>
    </recommendedName>
</protein>
<dbReference type="InterPro" id="IPR001650">
    <property type="entry name" value="Helicase_C-like"/>
</dbReference>
<dbReference type="GO" id="GO:0003677">
    <property type="term" value="F:DNA binding"/>
    <property type="evidence" value="ECO:0007669"/>
    <property type="project" value="InterPro"/>
</dbReference>
<name>A0A7S9XG82_9VIRU</name>
<dbReference type="GO" id="GO:0016787">
    <property type="term" value="F:hydrolase activity"/>
    <property type="evidence" value="ECO:0007669"/>
    <property type="project" value="InterPro"/>
</dbReference>
<accession>A0A7S9XG82</accession>
<dbReference type="InterPro" id="IPR050742">
    <property type="entry name" value="Helicase_Restrict-Modif_Enz"/>
</dbReference>
<dbReference type="GO" id="GO:0005524">
    <property type="term" value="F:ATP binding"/>
    <property type="evidence" value="ECO:0007669"/>
    <property type="project" value="InterPro"/>
</dbReference>
<dbReference type="InterPro" id="IPR027417">
    <property type="entry name" value="P-loop_NTPase"/>
</dbReference>
<dbReference type="InterPro" id="IPR003593">
    <property type="entry name" value="AAA+_ATPase"/>
</dbReference>
<dbReference type="EMBL" id="MW030559">
    <property type="protein sequence ID" value="QPI16363.1"/>
    <property type="molecule type" value="Genomic_DNA"/>
</dbReference>
<dbReference type="PANTHER" id="PTHR47396">
    <property type="entry name" value="TYPE I RESTRICTION ENZYME ECOKI R PROTEIN"/>
    <property type="match status" value="1"/>
</dbReference>
<reference evidence="3" key="1">
    <citation type="submission" date="2020-08" db="EMBL/GenBank/DDBJ databases">
        <title>Bridging the membrane lipid divide: bacteria of the FCB group superphylum have the potential to synthesize archaeal ether lipids.</title>
        <authorList>
            <person name="Villanueva L."/>
            <person name="von Meijenfeldt F.A.B."/>
            <person name="Westbye A.B."/>
            <person name="Yadav S."/>
            <person name="Hopmans E.C."/>
            <person name="Dutilh B.E."/>
            <person name="Sinninghe Damste J.S."/>
        </authorList>
    </citation>
    <scope>NUCLEOTIDE SEQUENCE</scope>
    <source>
        <strain evidence="3">NIOZ-UU157</strain>
    </source>
</reference>
<sequence length="500" mass="56304">MALRQYQKDTLNNIIRSQRKGNKNILLQAATGSGKTVMASAFVKHSINQNKNVLFLAHRRELITQCSDKLTEEGVKHGIIMAGESAQFWHNTQVASIDTLRSRSITNQKEALPKADLVIIDEAHRCLSNTYLKIIDMYNNSNVLGLTATPIRSDGRGLGNIFSDMVQAPSIRELINQGHLVGCEYFAPTIPDLNGIQTSMGDYNSVQLADRMDHPKLIGDIVSSWNKIANNKKTIVFASSVAHSKNLAESFIDIGVKAAHIDGTTDHAERERVLNEFNNGDIKIICNCMVLTEGFDCPPAEVCVLARPTKSLGMYIQMVGRVLRPYEGKTHATIIDHSGAVYTHGFVEDDIEWHLDPKRAMTIKERKLAKPKEETQIICEGCFSMFSGSNICSRCGHVQLKKSKYVSVLDKELGFVDKITKTVKKKLTYAPEFRKEFYAMLLGHCAIHKYKEGWAYHTYKMRFNDYPSFSNVEPIKPSSECVSYIKHLQIRKAKSKHKYK</sequence>
<dbReference type="Pfam" id="PF04851">
    <property type="entry name" value="ResIII"/>
    <property type="match status" value="1"/>
</dbReference>
<gene>
    <name evidence="3" type="ORF">NIOZUU157_00253</name>
</gene>
<feature type="domain" description="Helicase C-terminal" evidence="2">
    <location>
        <begin position="220"/>
        <end position="369"/>
    </location>
</feature>
<dbReference type="InterPro" id="IPR014001">
    <property type="entry name" value="Helicase_ATP-bd"/>
</dbReference>
<dbReference type="PROSITE" id="PS51192">
    <property type="entry name" value="HELICASE_ATP_BIND_1"/>
    <property type="match status" value="1"/>
</dbReference>
<evidence type="ECO:0000259" key="2">
    <source>
        <dbReference type="PROSITE" id="PS51194"/>
    </source>
</evidence>
<dbReference type="Pfam" id="PF00271">
    <property type="entry name" value="Helicase_C"/>
    <property type="match status" value="1"/>
</dbReference>